<proteinExistence type="predicted"/>
<evidence type="ECO:0000313" key="3">
    <source>
        <dbReference type="Proteomes" id="UP000242818"/>
    </source>
</evidence>
<dbReference type="AlphaFoldDB" id="A0A1C4EDM1"/>
<keyword evidence="1" id="KW-0472">Membrane</keyword>
<dbReference type="EMBL" id="FMAR01000008">
    <property type="protein sequence ID" value="SCC41709.1"/>
    <property type="molecule type" value="Genomic_DNA"/>
</dbReference>
<gene>
    <name evidence="2" type="ORF">GA0116948_10834</name>
</gene>
<dbReference type="STRING" id="1335309.GA0116948_10834"/>
<accession>A0A1C4EDM1</accession>
<reference evidence="2 3" key="1">
    <citation type="submission" date="2016-08" db="EMBL/GenBank/DDBJ databases">
        <authorList>
            <person name="Seilhamer J.J."/>
        </authorList>
    </citation>
    <scope>NUCLEOTIDE SEQUENCE [LARGE SCALE GENOMIC DNA]</scope>
    <source>
        <strain evidence="2 3">A37T2</strain>
    </source>
</reference>
<keyword evidence="1" id="KW-1133">Transmembrane helix</keyword>
<keyword evidence="1" id="KW-0812">Transmembrane</keyword>
<dbReference type="RefSeq" id="WP_089712603.1">
    <property type="nucleotide sequence ID" value="NZ_FMAR01000008.1"/>
</dbReference>
<sequence>MHIPIVDTRKLSRSRKIYLAVVAGFLLCWGLNVVLALHLPSLFFFISFAILCCTYSLLGENYTVTATFLPEQHTLRVLHHNGILETWSLMELRQIHLWLDGFENDRRNTLRSFRYIAGINNYIEFDANGRHHHYNLLLRRVDIPALRTLVLAWFQAGADLRLDDATQPENGW</sequence>
<organism evidence="2 3">
    <name type="scientific">Chitinophaga costaii</name>
    <dbReference type="NCBI Taxonomy" id="1335309"/>
    <lineage>
        <taxon>Bacteria</taxon>
        <taxon>Pseudomonadati</taxon>
        <taxon>Bacteroidota</taxon>
        <taxon>Chitinophagia</taxon>
        <taxon>Chitinophagales</taxon>
        <taxon>Chitinophagaceae</taxon>
        <taxon>Chitinophaga</taxon>
    </lineage>
</organism>
<evidence type="ECO:0000256" key="1">
    <source>
        <dbReference type="SAM" id="Phobius"/>
    </source>
</evidence>
<protein>
    <submittedName>
        <fullName evidence="2">Uncharacterized protein</fullName>
    </submittedName>
</protein>
<evidence type="ECO:0000313" key="2">
    <source>
        <dbReference type="EMBL" id="SCC41709.1"/>
    </source>
</evidence>
<name>A0A1C4EDM1_9BACT</name>
<keyword evidence="3" id="KW-1185">Reference proteome</keyword>
<dbReference type="Proteomes" id="UP000242818">
    <property type="component" value="Unassembled WGS sequence"/>
</dbReference>
<feature type="transmembrane region" description="Helical" evidence="1">
    <location>
        <begin position="17"/>
        <end position="35"/>
    </location>
</feature>